<dbReference type="InterPro" id="IPR019532">
    <property type="entry name" value="Nucl_RNA-splicing_assoc_SR-25"/>
</dbReference>
<evidence type="ECO:0000313" key="9">
    <source>
        <dbReference type="Proteomes" id="UP000192223"/>
    </source>
</evidence>
<feature type="region of interest" description="Disordered" evidence="8">
    <location>
        <begin position="1"/>
        <end position="70"/>
    </location>
</feature>
<dbReference type="GeneID" id="108737413"/>
<reference evidence="10" key="1">
    <citation type="submission" date="2025-08" db="UniProtKB">
        <authorList>
            <consortium name="RefSeq"/>
        </authorList>
    </citation>
    <scope>IDENTIFICATION</scope>
    <source>
        <tissue evidence="10">Entire body</tissue>
    </source>
</reference>
<feature type="compositionally biased region" description="Polar residues" evidence="8">
    <location>
        <begin position="27"/>
        <end position="38"/>
    </location>
</feature>
<keyword evidence="6" id="KW-0508">mRNA splicing</keyword>
<feature type="compositionally biased region" description="Basic residues" evidence="8">
    <location>
        <begin position="1"/>
        <end position="23"/>
    </location>
</feature>
<protein>
    <recommendedName>
        <fullName evidence="4">ADP-ribosylation factor-like protein 6-interacting protein 4</fullName>
    </recommendedName>
</protein>
<dbReference type="InParanoid" id="A0A1W4WP91"/>
<dbReference type="GO" id="GO:0005730">
    <property type="term" value="C:nucleolus"/>
    <property type="evidence" value="ECO:0007669"/>
    <property type="project" value="UniProtKB-SubCell"/>
</dbReference>
<dbReference type="Pfam" id="PF10500">
    <property type="entry name" value="SR-25"/>
    <property type="match status" value="1"/>
</dbReference>
<feature type="compositionally biased region" description="Basic and acidic residues" evidence="8">
    <location>
        <begin position="52"/>
        <end position="70"/>
    </location>
</feature>
<name>A0A1W4WP91_AGRPL</name>
<sequence length="154" mass="17981">MSKKSKKDKQKKSKKYSKYKSKERHNPSNSKEASNSNSVKHHKRKKKHTKEHKTDIKNKNDHNTNVKGEEMDVPLALMDKPANDMTPMTKEQWEKRQSIVRRVYDEASGRHRLIKGDGEVVEEIVSRERHLAINKTATKGDQEYFQAKVLSNLK</sequence>
<comment type="subcellular location">
    <subcellularLocation>
        <location evidence="1">Nucleus speckle</location>
    </subcellularLocation>
    <subcellularLocation>
        <location evidence="2">Nucleus</location>
        <location evidence="2">Nucleolus</location>
    </subcellularLocation>
</comment>
<dbReference type="Proteomes" id="UP000192223">
    <property type="component" value="Unplaced"/>
</dbReference>
<dbReference type="GO" id="GO:0016607">
    <property type="term" value="C:nuclear speck"/>
    <property type="evidence" value="ECO:0007669"/>
    <property type="project" value="UniProtKB-SubCell"/>
</dbReference>
<dbReference type="KEGG" id="apln:108737413"/>
<feature type="compositionally biased region" description="Basic residues" evidence="8">
    <location>
        <begin position="39"/>
        <end position="51"/>
    </location>
</feature>
<comment type="similarity">
    <text evidence="3">Belongs to the ARL6IP4 family.</text>
</comment>
<evidence type="ECO:0000256" key="6">
    <source>
        <dbReference type="ARBA" id="ARBA00023187"/>
    </source>
</evidence>
<dbReference type="OrthoDB" id="48562at2759"/>
<evidence type="ECO:0000256" key="1">
    <source>
        <dbReference type="ARBA" id="ARBA00004324"/>
    </source>
</evidence>
<evidence type="ECO:0000256" key="5">
    <source>
        <dbReference type="ARBA" id="ARBA00022664"/>
    </source>
</evidence>
<evidence type="ECO:0000256" key="3">
    <source>
        <dbReference type="ARBA" id="ARBA00006852"/>
    </source>
</evidence>
<accession>A0A1W4WP91</accession>
<dbReference type="GO" id="GO:0006397">
    <property type="term" value="P:mRNA processing"/>
    <property type="evidence" value="ECO:0007669"/>
    <property type="project" value="UniProtKB-KW"/>
</dbReference>
<evidence type="ECO:0000256" key="7">
    <source>
        <dbReference type="ARBA" id="ARBA00023242"/>
    </source>
</evidence>
<dbReference type="GO" id="GO:0008380">
    <property type="term" value="P:RNA splicing"/>
    <property type="evidence" value="ECO:0007669"/>
    <property type="project" value="UniProtKB-KW"/>
</dbReference>
<evidence type="ECO:0000256" key="4">
    <source>
        <dbReference type="ARBA" id="ARBA00017993"/>
    </source>
</evidence>
<keyword evidence="7" id="KW-0539">Nucleus</keyword>
<evidence type="ECO:0000256" key="8">
    <source>
        <dbReference type="SAM" id="MobiDB-lite"/>
    </source>
</evidence>
<keyword evidence="5" id="KW-0507">mRNA processing</keyword>
<evidence type="ECO:0000313" key="10">
    <source>
        <dbReference type="RefSeq" id="XP_018325744.2"/>
    </source>
</evidence>
<dbReference type="AlphaFoldDB" id="A0A1W4WP91"/>
<dbReference type="RefSeq" id="XP_018325744.2">
    <property type="nucleotide sequence ID" value="XM_018470242.2"/>
</dbReference>
<evidence type="ECO:0000256" key="2">
    <source>
        <dbReference type="ARBA" id="ARBA00004604"/>
    </source>
</evidence>
<gene>
    <name evidence="10" type="primary">LOC108737413</name>
</gene>
<proteinExistence type="inferred from homology"/>
<organism evidence="9 10">
    <name type="scientific">Agrilus planipennis</name>
    <name type="common">Emerald ash borer</name>
    <name type="synonym">Agrilus marcopoli</name>
    <dbReference type="NCBI Taxonomy" id="224129"/>
    <lineage>
        <taxon>Eukaryota</taxon>
        <taxon>Metazoa</taxon>
        <taxon>Ecdysozoa</taxon>
        <taxon>Arthropoda</taxon>
        <taxon>Hexapoda</taxon>
        <taxon>Insecta</taxon>
        <taxon>Pterygota</taxon>
        <taxon>Neoptera</taxon>
        <taxon>Endopterygota</taxon>
        <taxon>Coleoptera</taxon>
        <taxon>Polyphaga</taxon>
        <taxon>Elateriformia</taxon>
        <taxon>Buprestoidea</taxon>
        <taxon>Buprestidae</taxon>
        <taxon>Agrilinae</taxon>
        <taxon>Agrilus</taxon>
    </lineage>
</organism>
<dbReference type="STRING" id="224129.A0A1W4WP91"/>
<keyword evidence="9" id="KW-1185">Reference proteome</keyword>